<dbReference type="Proteomes" id="UP000287651">
    <property type="component" value="Unassembled WGS sequence"/>
</dbReference>
<evidence type="ECO:0000313" key="1">
    <source>
        <dbReference type="EMBL" id="RRT34625.1"/>
    </source>
</evidence>
<gene>
    <name evidence="1" type="ORF">B296_00038228</name>
</gene>
<proteinExistence type="predicted"/>
<evidence type="ECO:0000313" key="2">
    <source>
        <dbReference type="Proteomes" id="UP000287651"/>
    </source>
</evidence>
<protein>
    <submittedName>
        <fullName evidence="1">Uncharacterized protein</fullName>
    </submittedName>
</protein>
<dbReference type="EMBL" id="AMZH03026392">
    <property type="protein sequence ID" value="RRT34625.1"/>
    <property type="molecule type" value="Genomic_DNA"/>
</dbReference>
<dbReference type="AlphaFoldDB" id="A0A426X579"/>
<name>A0A426X579_ENSVE</name>
<organism evidence="1 2">
    <name type="scientific">Ensete ventricosum</name>
    <name type="common">Abyssinian banana</name>
    <name type="synonym">Musa ensete</name>
    <dbReference type="NCBI Taxonomy" id="4639"/>
    <lineage>
        <taxon>Eukaryota</taxon>
        <taxon>Viridiplantae</taxon>
        <taxon>Streptophyta</taxon>
        <taxon>Embryophyta</taxon>
        <taxon>Tracheophyta</taxon>
        <taxon>Spermatophyta</taxon>
        <taxon>Magnoliopsida</taxon>
        <taxon>Liliopsida</taxon>
        <taxon>Zingiberales</taxon>
        <taxon>Musaceae</taxon>
        <taxon>Ensete</taxon>
    </lineage>
</organism>
<sequence length="72" mass="7614">MLPLRFPNSGIRAKLRLARRGGSRPRAWSLVARGPLERPARKGLPLVGAAASVAGAIAPCQRDCRQTRAAAA</sequence>
<accession>A0A426X579</accession>
<reference evidence="1 2" key="1">
    <citation type="journal article" date="2014" name="Agronomy (Basel)">
        <title>A Draft Genome Sequence for Ensete ventricosum, the Drought-Tolerant Tree Against Hunger.</title>
        <authorList>
            <person name="Harrison J."/>
            <person name="Moore K.A."/>
            <person name="Paszkiewicz K."/>
            <person name="Jones T."/>
            <person name="Grant M."/>
            <person name="Ambacheew D."/>
            <person name="Muzemil S."/>
            <person name="Studholme D.J."/>
        </authorList>
    </citation>
    <scope>NUCLEOTIDE SEQUENCE [LARGE SCALE GENOMIC DNA]</scope>
</reference>
<comment type="caution">
    <text evidence="1">The sequence shown here is derived from an EMBL/GenBank/DDBJ whole genome shotgun (WGS) entry which is preliminary data.</text>
</comment>